<accession>A0A9W9XH70</accession>
<sequence>MPKIGADRRLLIGIHPDSESLALLHRGKTRPKEYKSPRSPPPGRPPTAAGVVPPLVKGGRG</sequence>
<evidence type="ECO:0000256" key="1">
    <source>
        <dbReference type="SAM" id="MobiDB-lite"/>
    </source>
</evidence>
<feature type="region of interest" description="Disordered" evidence="1">
    <location>
        <begin position="17"/>
        <end position="61"/>
    </location>
</feature>
<dbReference type="Proteomes" id="UP001148312">
    <property type="component" value="Unassembled WGS sequence"/>
</dbReference>
<reference evidence="2" key="1">
    <citation type="submission" date="2022-12" db="EMBL/GenBank/DDBJ databases">
        <authorList>
            <person name="Petersen C."/>
        </authorList>
    </citation>
    <scope>NUCLEOTIDE SEQUENCE</scope>
    <source>
        <strain evidence="2">IBT 30728</strain>
    </source>
</reference>
<proteinExistence type="predicted"/>
<reference evidence="2" key="2">
    <citation type="journal article" date="2023" name="IMA Fungus">
        <title>Comparative genomic study of the Penicillium genus elucidates a diverse pangenome and 15 lateral gene transfer events.</title>
        <authorList>
            <person name="Petersen C."/>
            <person name="Sorensen T."/>
            <person name="Nielsen M.R."/>
            <person name="Sondergaard T.E."/>
            <person name="Sorensen J.L."/>
            <person name="Fitzpatrick D.A."/>
            <person name="Frisvad J.C."/>
            <person name="Nielsen K.L."/>
        </authorList>
    </citation>
    <scope>NUCLEOTIDE SEQUENCE</scope>
    <source>
        <strain evidence="2">IBT 30728</strain>
    </source>
</reference>
<dbReference type="EMBL" id="JAPWDQ010000003">
    <property type="protein sequence ID" value="KAJ5491542.1"/>
    <property type="molecule type" value="Genomic_DNA"/>
</dbReference>
<gene>
    <name evidence="2" type="ORF">N7539_003109</name>
</gene>
<protein>
    <submittedName>
        <fullName evidence="2">Uncharacterized protein</fullName>
    </submittedName>
</protein>
<organism evidence="2 3">
    <name type="scientific">Penicillium diatomitis</name>
    <dbReference type="NCBI Taxonomy" id="2819901"/>
    <lineage>
        <taxon>Eukaryota</taxon>
        <taxon>Fungi</taxon>
        <taxon>Dikarya</taxon>
        <taxon>Ascomycota</taxon>
        <taxon>Pezizomycotina</taxon>
        <taxon>Eurotiomycetes</taxon>
        <taxon>Eurotiomycetidae</taxon>
        <taxon>Eurotiales</taxon>
        <taxon>Aspergillaceae</taxon>
        <taxon>Penicillium</taxon>
    </lineage>
</organism>
<name>A0A9W9XH70_9EURO</name>
<dbReference type="RefSeq" id="XP_056792671.1">
    <property type="nucleotide sequence ID" value="XM_056932712.1"/>
</dbReference>
<dbReference type="GeneID" id="81622961"/>
<keyword evidence="3" id="KW-1185">Reference proteome</keyword>
<evidence type="ECO:0000313" key="2">
    <source>
        <dbReference type="EMBL" id="KAJ5491542.1"/>
    </source>
</evidence>
<dbReference type="AlphaFoldDB" id="A0A9W9XH70"/>
<comment type="caution">
    <text evidence="2">The sequence shown here is derived from an EMBL/GenBank/DDBJ whole genome shotgun (WGS) entry which is preliminary data.</text>
</comment>
<evidence type="ECO:0000313" key="3">
    <source>
        <dbReference type="Proteomes" id="UP001148312"/>
    </source>
</evidence>